<protein>
    <submittedName>
        <fullName evidence="7">Carbohydrate kinase</fullName>
    </submittedName>
</protein>
<dbReference type="InterPro" id="IPR018484">
    <property type="entry name" value="FGGY_N"/>
</dbReference>
<evidence type="ECO:0000259" key="5">
    <source>
        <dbReference type="Pfam" id="PF00370"/>
    </source>
</evidence>
<dbReference type="SUPFAM" id="SSF53067">
    <property type="entry name" value="Actin-like ATPase domain"/>
    <property type="match status" value="2"/>
</dbReference>
<dbReference type="InterPro" id="IPR018485">
    <property type="entry name" value="FGGY_C"/>
</dbReference>
<proteinExistence type="inferred from homology"/>
<dbReference type="Pfam" id="PF02782">
    <property type="entry name" value="FGGY_C"/>
    <property type="match status" value="1"/>
</dbReference>
<evidence type="ECO:0000313" key="8">
    <source>
        <dbReference type="Proteomes" id="UP001144036"/>
    </source>
</evidence>
<gene>
    <name evidence="7" type="ORF">OUY22_28095</name>
</gene>
<evidence type="ECO:0000256" key="3">
    <source>
        <dbReference type="ARBA" id="ARBA00022777"/>
    </source>
</evidence>
<dbReference type="InterPro" id="IPR018483">
    <property type="entry name" value="Carb_kinase_FGGY_CS"/>
</dbReference>
<comment type="caution">
    <text evidence="7">The sequence shown here is derived from an EMBL/GenBank/DDBJ whole genome shotgun (WGS) entry which is preliminary data.</text>
</comment>
<dbReference type="InterPro" id="IPR000577">
    <property type="entry name" value="Carb_kinase_FGGY"/>
</dbReference>
<dbReference type="GO" id="GO:0016301">
    <property type="term" value="F:kinase activity"/>
    <property type="evidence" value="ECO:0007669"/>
    <property type="project" value="UniProtKB-KW"/>
</dbReference>
<dbReference type="PIRSF" id="PIRSF000538">
    <property type="entry name" value="GlpK"/>
    <property type="match status" value="1"/>
</dbReference>
<feature type="domain" description="Carbohydrate kinase FGGY C-terminal" evidence="6">
    <location>
        <begin position="257"/>
        <end position="436"/>
    </location>
</feature>
<keyword evidence="3 4" id="KW-0418">Kinase</keyword>
<organism evidence="7 8">
    <name type="scientific">Nonomuraea corallina</name>
    <dbReference type="NCBI Taxonomy" id="2989783"/>
    <lineage>
        <taxon>Bacteria</taxon>
        <taxon>Bacillati</taxon>
        <taxon>Actinomycetota</taxon>
        <taxon>Actinomycetes</taxon>
        <taxon>Streptosporangiales</taxon>
        <taxon>Streptosporangiaceae</taxon>
        <taxon>Nonomuraea</taxon>
    </lineage>
</organism>
<sequence length="491" mass="51089">MMAAISVDAGTTVIKAVGYDGDGAETAVSRRPTIVSRPAPGHAEQDMAAVWDAVAATVREVAAALGEPVDFVAVTAQGDGCWLVDAAGEPTGPAILWNDGRAAAIVDGWIRSGQAERAFRISGSSAATGLPHAILSWLTRHDPDRLDRSTANLTCGGWIFAKLTGEIAADESDASAPFMDLRARRYAPELVELFGLESAGRLLPEIRDDARRAAGLSKPAADLLGLAEGTPVVMAPYDIVTTALGAGAVSPGQACGILGTTLCVETLVERPDLDGDPIGITIAAPGGYLRAFPTFTGTEVIQWACRLLGLDRPGELSELAARSEPGARGLAFLPYLSPAGERLPFSDPLARGSFLGLSVEHGREQVARAVLEGLTLVVQDCLAATRAAPRELRVCGGGSASALWLRLIAAVTGLPVLRPVDAEVGARGAFLVGLAATGAATVQDAAARHVRLGDAVEPEPGPYADAYRTFLTLREQAARSWPLLAETRSRT</sequence>
<dbReference type="Gene3D" id="3.30.420.40">
    <property type="match status" value="2"/>
</dbReference>
<dbReference type="EMBL" id="JAPNNL010000147">
    <property type="protein sequence ID" value="MDA0637282.1"/>
    <property type="molecule type" value="Genomic_DNA"/>
</dbReference>
<reference evidence="7" key="1">
    <citation type="submission" date="2022-11" db="EMBL/GenBank/DDBJ databases">
        <title>Nonomuraea corallina sp. nov., a new species of the genus Nonomuraea isolated from sea side sediment in Thai sea.</title>
        <authorList>
            <person name="Ngamcharungchit C."/>
            <person name="Matsumoto A."/>
            <person name="Suriyachadkun C."/>
            <person name="Panbangred W."/>
            <person name="Inahashi Y."/>
            <person name="Intra B."/>
        </authorList>
    </citation>
    <scope>NUCLEOTIDE SEQUENCE</scope>
    <source>
        <strain evidence="7">MCN248</strain>
    </source>
</reference>
<keyword evidence="2 4" id="KW-0808">Transferase</keyword>
<evidence type="ECO:0000313" key="7">
    <source>
        <dbReference type="EMBL" id="MDA0637282.1"/>
    </source>
</evidence>
<evidence type="ECO:0000256" key="2">
    <source>
        <dbReference type="ARBA" id="ARBA00022679"/>
    </source>
</evidence>
<feature type="domain" description="Carbohydrate kinase FGGY N-terminal" evidence="5">
    <location>
        <begin position="4"/>
        <end position="245"/>
    </location>
</feature>
<evidence type="ECO:0000256" key="1">
    <source>
        <dbReference type="ARBA" id="ARBA00009156"/>
    </source>
</evidence>
<comment type="similarity">
    <text evidence="1 4">Belongs to the FGGY kinase family.</text>
</comment>
<dbReference type="PANTHER" id="PTHR43095">
    <property type="entry name" value="SUGAR KINASE"/>
    <property type="match status" value="1"/>
</dbReference>
<dbReference type="Pfam" id="PF00370">
    <property type="entry name" value="FGGY_N"/>
    <property type="match status" value="1"/>
</dbReference>
<name>A0ABT4SJA4_9ACTN</name>
<dbReference type="RefSeq" id="WP_270158184.1">
    <property type="nucleotide sequence ID" value="NZ_JAPNNL010000147.1"/>
</dbReference>
<dbReference type="Proteomes" id="UP001144036">
    <property type="component" value="Unassembled WGS sequence"/>
</dbReference>
<keyword evidence="8" id="KW-1185">Reference proteome</keyword>
<dbReference type="InterPro" id="IPR050406">
    <property type="entry name" value="FGGY_Carb_Kinase"/>
</dbReference>
<dbReference type="PROSITE" id="PS00445">
    <property type="entry name" value="FGGY_KINASES_2"/>
    <property type="match status" value="1"/>
</dbReference>
<evidence type="ECO:0000256" key="4">
    <source>
        <dbReference type="RuleBase" id="RU003733"/>
    </source>
</evidence>
<evidence type="ECO:0000259" key="6">
    <source>
        <dbReference type="Pfam" id="PF02782"/>
    </source>
</evidence>
<dbReference type="PANTHER" id="PTHR43095:SF3">
    <property type="entry name" value="L-XYLULOSE_3-KETO-L-GULONATE KINASE"/>
    <property type="match status" value="1"/>
</dbReference>
<accession>A0ABT4SJA4</accession>
<dbReference type="InterPro" id="IPR043129">
    <property type="entry name" value="ATPase_NBD"/>
</dbReference>